<evidence type="ECO:0000256" key="1">
    <source>
        <dbReference type="ARBA" id="ARBA00008535"/>
    </source>
</evidence>
<evidence type="ECO:0000313" key="6">
    <source>
        <dbReference type="Proteomes" id="UP001059041"/>
    </source>
</evidence>
<dbReference type="Pfam" id="PF04548">
    <property type="entry name" value="AIG1"/>
    <property type="match status" value="1"/>
</dbReference>
<evidence type="ECO:0000256" key="2">
    <source>
        <dbReference type="ARBA" id="ARBA00022741"/>
    </source>
</evidence>
<dbReference type="PANTHER" id="PTHR10903">
    <property type="entry name" value="GTPASE, IMAP FAMILY MEMBER-RELATED"/>
    <property type="match status" value="1"/>
</dbReference>
<evidence type="ECO:0000256" key="3">
    <source>
        <dbReference type="ARBA" id="ARBA00023134"/>
    </source>
</evidence>
<dbReference type="Proteomes" id="UP001059041">
    <property type="component" value="Linkage Group LG10"/>
</dbReference>
<keyword evidence="6" id="KW-1185">Reference proteome</keyword>
<feature type="domain" description="AIG1-type G" evidence="4">
    <location>
        <begin position="1"/>
        <end position="123"/>
    </location>
</feature>
<dbReference type="PANTHER" id="PTHR10903:SF62">
    <property type="entry name" value="GTPASE IMAP FAMILY MEMBER 4-LIKE-RELATED"/>
    <property type="match status" value="1"/>
</dbReference>
<evidence type="ECO:0000313" key="5">
    <source>
        <dbReference type="EMBL" id="KAI7804738.1"/>
    </source>
</evidence>
<dbReference type="GO" id="GO:0005525">
    <property type="term" value="F:GTP binding"/>
    <property type="evidence" value="ECO:0007669"/>
    <property type="project" value="UniProtKB-KW"/>
</dbReference>
<name>A0A9W7WMH6_TRIRA</name>
<dbReference type="InterPro" id="IPR006703">
    <property type="entry name" value="G_AIG1"/>
</dbReference>
<feature type="non-terminal residue" evidence="5">
    <location>
        <position position="1"/>
    </location>
</feature>
<dbReference type="AlphaFoldDB" id="A0A9W7WMH6"/>
<dbReference type="SUPFAM" id="SSF52540">
    <property type="entry name" value="P-loop containing nucleoside triphosphate hydrolases"/>
    <property type="match status" value="1"/>
</dbReference>
<protein>
    <recommendedName>
        <fullName evidence="4">AIG1-type G domain-containing protein</fullName>
    </recommendedName>
</protein>
<comment type="caution">
    <text evidence="5">The sequence shown here is derived from an EMBL/GenBank/DDBJ whole genome shotgun (WGS) entry which is preliminary data.</text>
</comment>
<keyword evidence="3" id="KW-0342">GTP-binding</keyword>
<reference evidence="5" key="1">
    <citation type="submission" date="2021-02" db="EMBL/GenBank/DDBJ databases">
        <title>Comparative genomics reveals that relaxation of natural selection precedes convergent phenotypic evolution of cavefish.</title>
        <authorList>
            <person name="Peng Z."/>
        </authorList>
    </citation>
    <scope>NUCLEOTIDE SEQUENCE</scope>
    <source>
        <tissue evidence="5">Muscle</tissue>
    </source>
</reference>
<dbReference type="InterPro" id="IPR027417">
    <property type="entry name" value="P-loop_NTPase"/>
</dbReference>
<evidence type="ECO:0000259" key="4">
    <source>
        <dbReference type="PROSITE" id="PS51720"/>
    </source>
</evidence>
<comment type="similarity">
    <text evidence="1">Belongs to the TRAFAC class TrmE-Era-EngA-EngB-Septin-like GTPase superfamily. AIG1/Toc34/Toc159-like paraseptin GTPase family. IAN subfamily.</text>
</comment>
<sequence>PHAFLIILKVEMYTAHEIEIVRKLRSLFGEDALKYTIVLFTHGDNLERDQKIETFVNQNSELQQLVDDCGVRCHVIDNRYWNNQKRGYRSNRVQIKNLLKTIENMVKANGGGCYTNETIQALEMHNSNIIEKLREEFNGRLTEEQISDEAEERTYTWAQLSQPHCGAMQWLQGLLGCIFPCLRRQDSQEYVPLHPKPKVN</sequence>
<organism evidence="5 6">
    <name type="scientific">Triplophysa rosa</name>
    <name type="common">Cave loach</name>
    <dbReference type="NCBI Taxonomy" id="992332"/>
    <lineage>
        <taxon>Eukaryota</taxon>
        <taxon>Metazoa</taxon>
        <taxon>Chordata</taxon>
        <taxon>Craniata</taxon>
        <taxon>Vertebrata</taxon>
        <taxon>Euteleostomi</taxon>
        <taxon>Actinopterygii</taxon>
        <taxon>Neopterygii</taxon>
        <taxon>Teleostei</taxon>
        <taxon>Ostariophysi</taxon>
        <taxon>Cypriniformes</taxon>
        <taxon>Nemacheilidae</taxon>
        <taxon>Triplophysa</taxon>
    </lineage>
</organism>
<keyword evidence="2" id="KW-0547">Nucleotide-binding</keyword>
<dbReference type="EMBL" id="JAFHDT010000010">
    <property type="protein sequence ID" value="KAI7804738.1"/>
    <property type="molecule type" value="Genomic_DNA"/>
</dbReference>
<dbReference type="Gene3D" id="3.40.50.300">
    <property type="entry name" value="P-loop containing nucleotide triphosphate hydrolases"/>
    <property type="match status" value="1"/>
</dbReference>
<accession>A0A9W7WMH6</accession>
<proteinExistence type="inferred from homology"/>
<dbReference type="PROSITE" id="PS51720">
    <property type="entry name" value="G_AIG1"/>
    <property type="match status" value="1"/>
</dbReference>
<dbReference type="InterPro" id="IPR045058">
    <property type="entry name" value="GIMA/IAN/Toc"/>
</dbReference>
<gene>
    <name evidence="5" type="ORF">IRJ41_017171</name>
</gene>